<reference evidence="1 2" key="1">
    <citation type="submission" date="2014-04" db="EMBL/GenBank/DDBJ databases">
        <authorList>
            <consortium name="DOE Joint Genome Institute"/>
            <person name="Kuo A."/>
            <person name="Ruytinx J."/>
            <person name="Rineau F."/>
            <person name="Colpaert J."/>
            <person name="Kohler A."/>
            <person name="Nagy L.G."/>
            <person name="Floudas D."/>
            <person name="Copeland A."/>
            <person name="Barry K.W."/>
            <person name="Cichocki N."/>
            <person name="Veneault-Fourrey C."/>
            <person name="LaButti K."/>
            <person name="Lindquist E.A."/>
            <person name="Lipzen A."/>
            <person name="Lundell T."/>
            <person name="Morin E."/>
            <person name="Murat C."/>
            <person name="Sun H."/>
            <person name="Tunlid A."/>
            <person name="Henrissat B."/>
            <person name="Grigoriev I.V."/>
            <person name="Hibbett D.S."/>
            <person name="Martin F."/>
            <person name="Nordberg H.P."/>
            <person name="Cantor M.N."/>
            <person name="Hua S.X."/>
        </authorList>
    </citation>
    <scope>NUCLEOTIDE SEQUENCE [LARGE SCALE GENOMIC DNA]</scope>
    <source>
        <strain evidence="1 2">UH-Slu-Lm8-n1</strain>
    </source>
</reference>
<accession>A0A0D0APK3</accession>
<evidence type="ECO:0000313" key="2">
    <source>
        <dbReference type="Proteomes" id="UP000054485"/>
    </source>
</evidence>
<dbReference type="AlphaFoldDB" id="A0A0D0APK3"/>
<dbReference type="Proteomes" id="UP000054485">
    <property type="component" value="Unassembled WGS sequence"/>
</dbReference>
<keyword evidence="2" id="KW-1185">Reference proteome</keyword>
<reference evidence="2" key="2">
    <citation type="submission" date="2015-01" db="EMBL/GenBank/DDBJ databases">
        <title>Evolutionary Origins and Diversification of the Mycorrhizal Mutualists.</title>
        <authorList>
            <consortium name="DOE Joint Genome Institute"/>
            <consortium name="Mycorrhizal Genomics Consortium"/>
            <person name="Kohler A."/>
            <person name="Kuo A."/>
            <person name="Nagy L.G."/>
            <person name="Floudas D."/>
            <person name="Copeland A."/>
            <person name="Barry K.W."/>
            <person name="Cichocki N."/>
            <person name="Veneault-Fourrey C."/>
            <person name="LaButti K."/>
            <person name="Lindquist E.A."/>
            <person name="Lipzen A."/>
            <person name="Lundell T."/>
            <person name="Morin E."/>
            <person name="Murat C."/>
            <person name="Riley R."/>
            <person name="Ohm R."/>
            <person name="Sun H."/>
            <person name="Tunlid A."/>
            <person name="Henrissat B."/>
            <person name="Grigoriev I.V."/>
            <person name="Hibbett D.S."/>
            <person name="Martin F."/>
        </authorList>
    </citation>
    <scope>NUCLEOTIDE SEQUENCE [LARGE SCALE GENOMIC DNA]</scope>
    <source>
        <strain evidence="2">UH-Slu-Lm8-n1</strain>
    </source>
</reference>
<evidence type="ECO:0000313" key="1">
    <source>
        <dbReference type="EMBL" id="KIK33893.1"/>
    </source>
</evidence>
<dbReference type="HOGENOM" id="CLU_2639759_0_0_1"/>
<protein>
    <submittedName>
        <fullName evidence="1">Uncharacterized protein</fullName>
    </submittedName>
</protein>
<sequence>MLHNVSVTQMSPRIKGHISYIYSAGADGETGSLVRRNSQRNHHKLEGIVRDKQFMALASPNPSLQCAPAAREVGGAR</sequence>
<name>A0A0D0APK3_9AGAM</name>
<dbReference type="EMBL" id="KN835847">
    <property type="protein sequence ID" value="KIK33893.1"/>
    <property type="molecule type" value="Genomic_DNA"/>
</dbReference>
<dbReference type="InParanoid" id="A0A0D0APK3"/>
<organism evidence="1 2">
    <name type="scientific">Suillus luteus UH-Slu-Lm8-n1</name>
    <dbReference type="NCBI Taxonomy" id="930992"/>
    <lineage>
        <taxon>Eukaryota</taxon>
        <taxon>Fungi</taxon>
        <taxon>Dikarya</taxon>
        <taxon>Basidiomycota</taxon>
        <taxon>Agaricomycotina</taxon>
        <taxon>Agaricomycetes</taxon>
        <taxon>Agaricomycetidae</taxon>
        <taxon>Boletales</taxon>
        <taxon>Suillineae</taxon>
        <taxon>Suillaceae</taxon>
        <taxon>Suillus</taxon>
    </lineage>
</organism>
<gene>
    <name evidence="1" type="ORF">CY34DRAFT_678688</name>
</gene>
<proteinExistence type="predicted"/>